<protein>
    <submittedName>
        <fullName evidence="1">Uncharacterized protein</fullName>
    </submittedName>
</protein>
<name>A0A2P6MS12_9EUKA</name>
<proteinExistence type="predicted"/>
<dbReference type="AlphaFoldDB" id="A0A2P6MS12"/>
<evidence type="ECO:0000313" key="1">
    <source>
        <dbReference type="EMBL" id="PRP74492.1"/>
    </source>
</evidence>
<dbReference type="Proteomes" id="UP000241769">
    <property type="component" value="Unassembled WGS sequence"/>
</dbReference>
<dbReference type="InParanoid" id="A0A2P6MS12"/>
<reference evidence="1 2" key="1">
    <citation type="journal article" date="2018" name="Genome Biol. Evol.">
        <title>Multiple Roots of Fruiting Body Formation in Amoebozoa.</title>
        <authorList>
            <person name="Hillmann F."/>
            <person name="Forbes G."/>
            <person name="Novohradska S."/>
            <person name="Ferling I."/>
            <person name="Riege K."/>
            <person name="Groth M."/>
            <person name="Westermann M."/>
            <person name="Marz M."/>
            <person name="Spaller T."/>
            <person name="Winckler T."/>
            <person name="Schaap P."/>
            <person name="Glockner G."/>
        </authorList>
    </citation>
    <scope>NUCLEOTIDE SEQUENCE [LARGE SCALE GENOMIC DNA]</scope>
    <source>
        <strain evidence="1 2">Jena</strain>
    </source>
</reference>
<organism evidence="1 2">
    <name type="scientific">Planoprotostelium fungivorum</name>
    <dbReference type="NCBI Taxonomy" id="1890364"/>
    <lineage>
        <taxon>Eukaryota</taxon>
        <taxon>Amoebozoa</taxon>
        <taxon>Evosea</taxon>
        <taxon>Variosea</taxon>
        <taxon>Cavosteliida</taxon>
        <taxon>Cavosteliaceae</taxon>
        <taxon>Planoprotostelium</taxon>
    </lineage>
</organism>
<dbReference type="EMBL" id="MDYQ01000461">
    <property type="protein sequence ID" value="PRP74492.1"/>
    <property type="molecule type" value="Genomic_DNA"/>
</dbReference>
<gene>
    <name evidence="1" type="ORF">PROFUN_16193</name>
</gene>
<comment type="caution">
    <text evidence="1">The sequence shown here is derived from an EMBL/GenBank/DDBJ whole genome shotgun (WGS) entry which is preliminary data.</text>
</comment>
<accession>A0A2P6MS12</accession>
<keyword evidence="2" id="KW-1185">Reference proteome</keyword>
<sequence length="87" mass="9885">MAWLRAQKLDKTYDRGKLPHTTQAKILPIYLCTDVQKDCHAPLPVPQFTYISFVTFFWVSPLDCRVQSYQLASNGLVAPDGVKLISE</sequence>
<evidence type="ECO:0000313" key="2">
    <source>
        <dbReference type="Proteomes" id="UP000241769"/>
    </source>
</evidence>